<gene>
    <name evidence="3" type="ORF">GBK04_13445</name>
</gene>
<reference evidence="3 4" key="1">
    <citation type="submission" date="2019-10" db="EMBL/GenBank/DDBJ databases">
        <title>Draft Genome Sequence of Cytophagaceae sp. SJW1-29.</title>
        <authorList>
            <person name="Choi A."/>
        </authorList>
    </citation>
    <scope>NUCLEOTIDE SEQUENCE [LARGE SCALE GENOMIC DNA]</scope>
    <source>
        <strain evidence="3 4">SJW1-29</strain>
    </source>
</reference>
<protein>
    <recommendedName>
        <fullName evidence="2">HTH LytTR-type domain-containing protein</fullName>
    </recommendedName>
</protein>
<dbReference type="GO" id="GO:0003677">
    <property type="term" value="F:DNA binding"/>
    <property type="evidence" value="ECO:0007669"/>
    <property type="project" value="InterPro"/>
</dbReference>
<dbReference type="Pfam" id="PF04397">
    <property type="entry name" value="LytTR"/>
    <property type="match status" value="1"/>
</dbReference>
<evidence type="ECO:0000256" key="1">
    <source>
        <dbReference type="SAM" id="MobiDB-lite"/>
    </source>
</evidence>
<evidence type="ECO:0000313" key="3">
    <source>
        <dbReference type="EMBL" id="MPR34333.1"/>
    </source>
</evidence>
<evidence type="ECO:0000259" key="2">
    <source>
        <dbReference type="PROSITE" id="PS50930"/>
    </source>
</evidence>
<name>A0A7C9FYF5_9BACT</name>
<evidence type="ECO:0000313" key="4">
    <source>
        <dbReference type="Proteomes" id="UP000479293"/>
    </source>
</evidence>
<dbReference type="InterPro" id="IPR007492">
    <property type="entry name" value="LytTR_DNA-bd_dom"/>
</dbReference>
<dbReference type="SMART" id="SM00850">
    <property type="entry name" value="LytTR"/>
    <property type="match status" value="1"/>
</dbReference>
<keyword evidence="4" id="KW-1185">Reference proteome</keyword>
<organism evidence="3 4">
    <name type="scientific">Salmonirosea aquatica</name>
    <dbReference type="NCBI Taxonomy" id="2654236"/>
    <lineage>
        <taxon>Bacteria</taxon>
        <taxon>Pseudomonadati</taxon>
        <taxon>Bacteroidota</taxon>
        <taxon>Cytophagia</taxon>
        <taxon>Cytophagales</taxon>
        <taxon>Spirosomataceae</taxon>
        <taxon>Salmonirosea</taxon>
    </lineage>
</organism>
<dbReference type="Proteomes" id="UP000479293">
    <property type="component" value="Unassembled WGS sequence"/>
</dbReference>
<sequence length="145" mass="16403">MVKGSFRDHHHSPHSMQARSTLPKPVVPLTIVRPLLPAGLLLPFPHGKCFVPADHILALSGERNYTRFHFRDGGTLLYSRTLGEMLTRLPAHSFERIHRSHAVNRQYIHTISENGVELVDGSVWGVSRRKGRKKELVGGKKIRFS</sequence>
<accession>A0A7C9FYF5</accession>
<dbReference type="Gene3D" id="2.40.50.1020">
    <property type="entry name" value="LytTr DNA-binding domain"/>
    <property type="match status" value="1"/>
</dbReference>
<proteinExistence type="predicted"/>
<feature type="region of interest" description="Disordered" evidence="1">
    <location>
        <begin position="1"/>
        <end position="21"/>
    </location>
</feature>
<feature type="domain" description="HTH LytTR-type" evidence="2">
    <location>
        <begin position="49"/>
        <end position="108"/>
    </location>
</feature>
<dbReference type="AlphaFoldDB" id="A0A7C9FYF5"/>
<dbReference type="EMBL" id="WHLY01000002">
    <property type="protein sequence ID" value="MPR34333.1"/>
    <property type="molecule type" value="Genomic_DNA"/>
</dbReference>
<dbReference type="PROSITE" id="PS50930">
    <property type="entry name" value="HTH_LYTTR"/>
    <property type="match status" value="1"/>
</dbReference>
<comment type="caution">
    <text evidence="3">The sequence shown here is derived from an EMBL/GenBank/DDBJ whole genome shotgun (WGS) entry which is preliminary data.</text>
</comment>